<name>A0A0L0NZB5_CANAR</name>
<accession>A0A0L0NZB5</accession>
<proteinExistence type="predicted"/>
<dbReference type="Proteomes" id="UP000037122">
    <property type="component" value="Unassembled WGS sequence"/>
</dbReference>
<sequence>MTQNQCQLLLLGKRSWVPASFGFLEDPNLVRSDSWEKVHCRSQMQGTKHDLIFGTVEVVSRRVLIYFFFFW</sequence>
<evidence type="ECO:0000313" key="1">
    <source>
        <dbReference type="EMBL" id="KND99497.1"/>
    </source>
</evidence>
<reference evidence="2" key="1">
    <citation type="journal article" date="2015" name="BMC Genomics">
        <title>Draft genome of a commonly misdiagnosed multidrug resistant pathogen Candida auris.</title>
        <authorList>
            <person name="Chatterjee S."/>
            <person name="Alampalli S.V."/>
            <person name="Nageshan R.K."/>
            <person name="Chettiar S.T."/>
            <person name="Joshi S."/>
            <person name="Tatu U.S."/>
        </authorList>
    </citation>
    <scope>NUCLEOTIDE SEQUENCE [LARGE SCALE GENOMIC DNA]</scope>
    <source>
        <strain evidence="2">6684</strain>
    </source>
</reference>
<organism evidence="1 2">
    <name type="scientific">Candidozyma auris</name>
    <name type="common">Yeast</name>
    <name type="synonym">Candida auris</name>
    <dbReference type="NCBI Taxonomy" id="498019"/>
    <lineage>
        <taxon>Eukaryota</taxon>
        <taxon>Fungi</taxon>
        <taxon>Dikarya</taxon>
        <taxon>Ascomycota</taxon>
        <taxon>Saccharomycotina</taxon>
        <taxon>Pichiomycetes</taxon>
        <taxon>Metschnikowiaceae</taxon>
        <taxon>Candidozyma</taxon>
    </lineage>
</organism>
<evidence type="ECO:0000313" key="2">
    <source>
        <dbReference type="Proteomes" id="UP000037122"/>
    </source>
</evidence>
<gene>
    <name evidence="1" type="ORF">QG37_03638</name>
</gene>
<dbReference type="EMBL" id="LGST01000023">
    <property type="protein sequence ID" value="KND99497.1"/>
    <property type="molecule type" value="Genomic_DNA"/>
</dbReference>
<protein>
    <submittedName>
        <fullName evidence="1">Uncharacterized protein</fullName>
    </submittedName>
</protein>
<dbReference type="VEuPathDB" id="FungiDB:QG37_03638"/>
<dbReference type="AlphaFoldDB" id="A0A0L0NZB5"/>
<comment type="caution">
    <text evidence="1">The sequence shown here is derived from an EMBL/GenBank/DDBJ whole genome shotgun (WGS) entry which is preliminary data.</text>
</comment>